<dbReference type="Proteomes" id="UP000605259">
    <property type="component" value="Unassembled WGS sequence"/>
</dbReference>
<sequence>MFSYVKKGLLMVGVCLLLYVPSVRAESDIWLWPVEGRMTDTFGTRGGQHYGIDIAAPTGTDVRTVASGEVTKSYYSKSYGNVIFIKHSNGYETVYAHLHTRNAKEGAKVKTGEVIGTLGNTGHSTGPHLHFEVHKGAWTFGKENAVNPLALLPDAEMVSAKEVKTYTVKKGDTLFHIAKKFDISVQQLKKDNDISSTNDTIYPMQKLQVASK</sequence>
<dbReference type="InterPro" id="IPR036779">
    <property type="entry name" value="LysM_dom_sf"/>
</dbReference>
<dbReference type="Pfam" id="PF01551">
    <property type="entry name" value="Peptidase_M23"/>
    <property type="match status" value="1"/>
</dbReference>
<dbReference type="PANTHER" id="PTHR21666">
    <property type="entry name" value="PEPTIDASE-RELATED"/>
    <property type="match status" value="1"/>
</dbReference>
<dbReference type="CDD" id="cd12797">
    <property type="entry name" value="M23_peptidase"/>
    <property type="match status" value="1"/>
</dbReference>
<keyword evidence="3" id="KW-1185">Reference proteome</keyword>
<dbReference type="SMART" id="SM00257">
    <property type="entry name" value="LysM"/>
    <property type="match status" value="1"/>
</dbReference>
<dbReference type="EMBL" id="BMFK01000001">
    <property type="protein sequence ID" value="GGE55397.1"/>
    <property type="molecule type" value="Genomic_DNA"/>
</dbReference>
<protein>
    <submittedName>
        <fullName evidence="2">Peptidase M23</fullName>
    </submittedName>
</protein>
<reference evidence="2" key="2">
    <citation type="submission" date="2020-09" db="EMBL/GenBank/DDBJ databases">
        <authorList>
            <person name="Sun Q."/>
            <person name="Zhou Y."/>
        </authorList>
    </citation>
    <scope>NUCLEOTIDE SEQUENCE</scope>
    <source>
        <strain evidence="2">CGMCC 1.12698</strain>
    </source>
</reference>
<dbReference type="CDD" id="cd00118">
    <property type="entry name" value="LysM"/>
    <property type="match status" value="1"/>
</dbReference>
<dbReference type="PROSITE" id="PS51782">
    <property type="entry name" value="LYSM"/>
    <property type="match status" value="1"/>
</dbReference>
<reference evidence="2" key="1">
    <citation type="journal article" date="2014" name="Int. J. Syst. Evol. Microbiol.">
        <title>Complete genome sequence of Corynebacterium casei LMG S-19264T (=DSM 44701T), isolated from a smear-ripened cheese.</title>
        <authorList>
            <consortium name="US DOE Joint Genome Institute (JGI-PGF)"/>
            <person name="Walter F."/>
            <person name="Albersmeier A."/>
            <person name="Kalinowski J."/>
            <person name="Ruckert C."/>
        </authorList>
    </citation>
    <scope>NUCLEOTIDE SEQUENCE</scope>
    <source>
        <strain evidence="2">CGMCC 1.12698</strain>
    </source>
</reference>
<dbReference type="SUPFAM" id="SSF51261">
    <property type="entry name" value="Duplicated hybrid motif"/>
    <property type="match status" value="1"/>
</dbReference>
<evidence type="ECO:0000259" key="1">
    <source>
        <dbReference type="PROSITE" id="PS51782"/>
    </source>
</evidence>
<dbReference type="SUPFAM" id="SSF54106">
    <property type="entry name" value="LysM domain"/>
    <property type="match status" value="1"/>
</dbReference>
<proteinExistence type="predicted"/>
<evidence type="ECO:0000313" key="3">
    <source>
        <dbReference type="Proteomes" id="UP000605259"/>
    </source>
</evidence>
<dbReference type="GO" id="GO:0004222">
    <property type="term" value="F:metalloendopeptidase activity"/>
    <property type="evidence" value="ECO:0007669"/>
    <property type="project" value="TreeGrafter"/>
</dbReference>
<feature type="domain" description="LysM" evidence="1">
    <location>
        <begin position="164"/>
        <end position="209"/>
    </location>
</feature>
<comment type="caution">
    <text evidence="2">The sequence shown here is derived from an EMBL/GenBank/DDBJ whole genome shotgun (WGS) entry which is preliminary data.</text>
</comment>
<dbReference type="PANTHER" id="PTHR21666:SF290">
    <property type="entry name" value="PEPTIDASE M23 DOMAIN PROTEIN"/>
    <property type="match status" value="1"/>
</dbReference>
<dbReference type="InterPro" id="IPR050570">
    <property type="entry name" value="Cell_wall_metabolism_enzyme"/>
</dbReference>
<dbReference type="Pfam" id="PF01476">
    <property type="entry name" value="LysM"/>
    <property type="match status" value="1"/>
</dbReference>
<dbReference type="AlphaFoldDB" id="A0A917AJ09"/>
<dbReference type="InterPro" id="IPR016047">
    <property type="entry name" value="M23ase_b-sheet_dom"/>
</dbReference>
<organism evidence="2 3">
    <name type="scientific">Priestia taiwanensis</name>
    <dbReference type="NCBI Taxonomy" id="1347902"/>
    <lineage>
        <taxon>Bacteria</taxon>
        <taxon>Bacillati</taxon>
        <taxon>Bacillota</taxon>
        <taxon>Bacilli</taxon>
        <taxon>Bacillales</taxon>
        <taxon>Bacillaceae</taxon>
        <taxon>Priestia</taxon>
    </lineage>
</organism>
<dbReference type="Gene3D" id="3.10.350.10">
    <property type="entry name" value="LysM domain"/>
    <property type="match status" value="1"/>
</dbReference>
<gene>
    <name evidence="2" type="ORF">GCM10007140_02210</name>
</gene>
<dbReference type="RefSeq" id="WP_188386617.1">
    <property type="nucleotide sequence ID" value="NZ_BMFK01000001.1"/>
</dbReference>
<dbReference type="InterPro" id="IPR011055">
    <property type="entry name" value="Dup_hybrid_motif"/>
</dbReference>
<dbReference type="Gene3D" id="2.70.70.10">
    <property type="entry name" value="Glucose Permease (Domain IIA)"/>
    <property type="match status" value="1"/>
</dbReference>
<accession>A0A917AJ09</accession>
<evidence type="ECO:0000313" key="2">
    <source>
        <dbReference type="EMBL" id="GGE55397.1"/>
    </source>
</evidence>
<name>A0A917AJ09_9BACI</name>
<dbReference type="InterPro" id="IPR018392">
    <property type="entry name" value="LysM"/>
</dbReference>